<reference evidence="1 2" key="1">
    <citation type="submission" date="2023-06" db="EMBL/GenBank/DDBJ databases">
        <authorList>
            <person name="Oyuntsetseg B."/>
            <person name="Kim S.B."/>
        </authorList>
    </citation>
    <scope>NUCLEOTIDE SEQUENCE [LARGE SCALE GENOMIC DNA]</scope>
    <source>
        <strain evidence="1 2">2-2</strain>
    </source>
</reference>
<keyword evidence="2" id="KW-1185">Reference proteome</keyword>
<name>A0ABY8XTC6_9PSEU</name>
<sequence>MMHEWNDLANEFQDDLISATAMQRVEGPGLEYASAGNAEQIKASADALHETLLAREQYCRAMAEKFKTALGKYANAEDVHTTEMKRTGGSL</sequence>
<dbReference type="Proteomes" id="UP001227101">
    <property type="component" value="Chromosome"/>
</dbReference>
<evidence type="ECO:0000313" key="1">
    <source>
        <dbReference type="EMBL" id="WIV58877.1"/>
    </source>
</evidence>
<accession>A0ABY8XTC6</accession>
<dbReference type="EMBL" id="CP127173">
    <property type="protein sequence ID" value="WIV58877.1"/>
    <property type="molecule type" value="Genomic_DNA"/>
</dbReference>
<proteinExistence type="predicted"/>
<dbReference type="RefSeq" id="WP_285456300.1">
    <property type="nucleotide sequence ID" value="NZ_CP127173.1"/>
</dbReference>
<evidence type="ECO:0000313" key="2">
    <source>
        <dbReference type="Proteomes" id="UP001227101"/>
    </source>
</evidence>
<gene>
    <name evidence="1" type="ORF">QP939_09730</name>
</gene>
<organism evidence="1 2">
    <name type="scientific">Amycolatopsis nalaikhensis</name>
    <dbReference type="NCBI Taxonomy" id="715472"/>
    <lineage>
        <taxon>Bacteria</taxon>
        <taxon>Bacillati</taxon>
        <taxon>Actinomycetota</taxon>
        <taxon>Actinomycetes</taxon>
        <taxon>Pseudonocardiales</taxon>
        <taxon>Pseudonocardiaceae</taxon>
        <taxon>Amycolatopsis</taxon>
    </lineage>
</organism>
<evidence type="ECO:0008006" key="3">
    <source>
        <dbReference type="Google" id="ProtNLM"/>
    </source>
</evidence>
<protein>
    <recommendedName>
        <fullName evidence="3">PE domain-containing protein</fullName>
    </recommendedName>
</protein>